<sequence length="233" mass="25218">MSNSVASSPVLFNSPPPDLKPAPLRIPDRKSKGSDDANEQEFWGTYENHASPVSEEPPVTPPSDRDPSKSLSQRRSTSNKLDTLVSKFEILDAVNNADEEVPWLPQRSKSKPDAKPDAHFLSPSEPSGLPRRALEHSTSSREKTSTAEDSSDLSPLATRPRIAARHSNPPLNSDTRPTTDNGNPITVTPSKQSHGLTESAKGMVVQTPQSRRSKADKGCHEKSAVSPESKQSG</sequence>
<name>A0ABR1RL05_9PEZI</name>
<feature type="compositionally biased region" description="Basic and acidic residues" evidence="1">
    <location>
        <begin position="213"/>
        <end position="223"/>
    </location>
</feature>
<comment type="caution">
    <text evidence="2">The sequence shown here is derived from an EMBL/GenBank/DDBJ whole genome shotgun (WGS) entry which is preliminary data.</text>
</comment>
<protein>
    <submittedName>
        <fullName evidence="2">Uncharacterized protein</fullName>
    </submittedName>
</protein>
<keyword evidence="3" id="KW-1185">Reference proteome</keyword>
<dbReference type="Proteomes" id="UP001396898">
    <property type="component" value="Unassembled WGS sequence"/>
</dbReference>
<accession>A0ABR1RL05</accession>
<organism evidence="2 3">
    <name type="scientific">Apiospora marii</name>
    <dbReference type="NCBI Taxonomy" id="335849"/>
    <lineage>
        <taxon>Eukaryota</taxon>
        <taxon>Fungi</taxon>
        <taxon>Dikarya</taxon>
        <taxon>Ascomycota</taxon>
        <taxon>Pezizomycotina</taxon>
        <taxon>Sordariomycetes</taxon>
        <taxon>Xylariomycetidae</taxon>
        <taxon>Amphisphaeriales</taxon>
        <taxon>Apiosporaceae</taxon>
        <taxon>Apiospora</taxon>
    </lineage>
</organism>
<evidence type="ECO:0000313" key="2">
    <source>
        <dbReference type="EMBL" id="KAK8015630.1"/>
    </source>
</evidence>
<feature type="compositionally biased region" description="Basic and acidic residues" evidence="1">
    <location>
        <begin position="26"/>
        <end position="35"/>
    </location>
</feature>
<feature type="region of interest" description="Disordered" evidence="1">
    <location>
        <begin position="1"/>
        <end position="233"/>
    </location>
</feature>
<reference evidence="2 3" key="1">
    <citation type="submission" date="2023-01" db="EMBL/GenBank/DDBJ databases">
        <title>Analysis of 21 Apiospora genomes using comparative genomics revels a genus with tremendous synthesis potential of carbohydrate active enzymes and secondary metabolites.</title>
        <authorList>
            <person name="Sorensen T."/>
        </authorList>
    </citation>
    <scope>NUCLEOTIDE SEQUENCE [LARGE SCALE GENOMIC DNA]</scope>
    <source>
        <strain evidence="2 3">CBS 20057</strain>
    </source>
</reference>
<dbReference type="EMBL" id="JAQQWI010000012">
    <property type="protein sequence ID" value="KAK8015630.1"/>
    <property type="molecule type" value="Genomic_DNA"/>
</dbReference>
<feature type="compositionally biased region" description="Polar residues" evidence="1">
    <location>
        <begin position="69"/>
        <end position="81"/>
    </location>
</feature>
<gene>
    <name evidence="2" type="ORF">PG991_008518</name>
</gene>
<evidence type="ECO:0000256" key="1">
    <source>
        <dbReference type="SAM" id="MobiDB-lite"/>
    </source>
</evidence>
<feature type="compositionally biased region" description="Polar residues" evidence="1">
    <location>
        <begin position="1"/>
        <end position="11"/>
    </location>
</feature>
<feature type="compositionally biased region" description="Polar residues" evidence="1">
    <location>
        <begin position="169"/>
        <end position="196"/>
    </location>
</feature>
<feature type="compositionally biased region" description="Basic and acidic residues" evidence="1">
    <location>
        <begin position="132"/>
        <end position="146"/>
    </location>
</feature>
<proteinExistence type="predicted"/>
<evidence type="ECO:0000313" key="3">
    <source>
        <dbReference type="Proteomes" id="UP001396898"/>
    </source>
</evidence>